<evidence type="ECO:0000256" key="9">
    <source>
        <dbReference type="SAM" id="SignalP"/>
    </source>
</evidence>
<dbReference type="InterPro" id="IPR000763">
    <property type="entry name" value="Catalase_peroxidase"/>
</dbReference>
<feature type="signal peptide" evidence="9">
    <location>
        <begin position="1"/>
        <end position="16"/>
    </location>
</feature>
<keyword evidence="3" id="KW-0349">Heme</keyword>
<keyword evidence="7" id="KW-0376">Hydrogen peroxide</keyword>
<evidence type="ECO:0000256" key="1">
    <source>
        <dbReference type="ARBA" id="ARBA00001970"/>
    </source>
</evidence>
<evidence type="ECO:0000256" key="8">
    <source>
        <dbReference type="ARBA" id="ARBA00049145"/>
    </source>
</evidence>
<keyword evidence="5" id="KW-0560">Oxidoreductase</keyword>
<evidence type="ECO:0000256" key="4">
    <source>
        <dbReference type="ARBA" id="ARBA00022723"/>
    </source>
</evidence>
<evidence type="ECO:0000313" key="11">
    <source>
        <dbReference type="EMBL" id="KAJ8603279.1"/>
    </source>
</evidence>
<dbReference type="GO" id="GO:0070301">
    <property type="term" value="P:cellular response to hydrogen peroxide"/>
    <property type="evidence" value="ECO:0007669"/>
    <property type="project" value="TreeGrafter"/>
</dbReference>
<dbReference type="PANTHER" id="PTHR30555">
    <property type="entry name" value="HYDROPEROXIDASE I, BIFUNCTIONAL CATALASE-PEROXIDASE"/>
    <property type="match status" value="1"/>
</dbReference>
<dbReference type="EMBL" id="JAQMWT010000358">
    <property type="protein sequence ID" value="KAJ8603279.1"/>
    <property type="molecule type" value="Genomic_DNA"/>
</dbReference>
<evidence type="ECO:0000256" key="2">
    <source>
        <dbReference type="ARBA" id="ARBA00022559"/>
    </source>
</evidence>
<keyword evidence="2" id="KW-0575">Peroxidase</keyword>
<dbReference type="GO" id="GO:0005829">
    <property type="term" value="C:cytosol"/>
    <property type="evidence" value="ECO:0007669"/>
    <property type="project" value="TreeGrafter"/>
</dbReference>
<gene>
    <name evidence="11" type="ORF">CTAYLR_006938</name>
</gene>
<dbReference type="InterPro" id="IPR002016">
    <property type="entry name" value="Haem_peroxidase"/>
</dbReference>
<keyword evidence="6" id="KW-0408">Iron</keyword>
<evidence type="ECO:0000256" key="7">
    <source>
        <dbReference type="ARBA" id="ARBA00023324"/>
    </source>
</evidence>
<dbReference type="Pfam" id="PF00141">
    <property type="entry name" value="peroxidase"/>
    <property type="match status" value="2"/>
</dbReference>
<dbReference type="Proteomes" id="UP001230188">
    <property type="component" value="Unassembled WGS sequence"/>
</dbReference>
<reference evidence="11" key="1">
    <citation type="submission" date="2023-01" db="EMBL/GenBank/DDBJ databases">
        <title>Metagenome sequencing of chrysophaentin producing Chrysophaeum taylorii.</title>
        <authorList>
            <person name="Davison J."/>
            <person name="Bewley C."/>
        </authorList>
    </citation>
    <scope>NUCLEOTIDE SEQUENCE</scope>
    <source>
        <strain evidence="11">NIES-1699</strain>
    </source>
</reference>
<evidence type="ECO:0000259" key="10">
    <source>
        <dbReference type="Pfam" id="PF00141"/>
    </source>
</evidence>
<evidence type="ECO:0000256" key="5">
    <source>
        <dbReference type="ARBA" id="ARBA00023002"/>
    </source>
</evidence>
<dbReference type="PRINTS" id="PR00458">
    <property type="entry name" value="PEROXIDASE"/>
</dbReference>
<dbReference type="PROSITE" id="PS00436">
    <property type="entry name" value="PEROXIDASE_2"/>
    <property type="match status" value="1"/>
</dbReference>
<feature type="domain" description="Plant heme peroxidase family profile" evidence="10">
    <location>
        <begin position="448"/>
        <end position="595"/>
    </location>
</feature>
<dbReference type="GO" id="GO:0042744">
    <property type="term" value="P:hydrogen peroxide catabolic process"/>
    <property type="evidence" value="ECO:0007669"/>
    <property type="project" value="UniProtKB-KW"/>
</dbReference>
<evidence type="ECO:0000256" key="3">
    <source>
        <dbReference type="ARBA" id="ARBA00022617"/>
    </source>
</evidence>
<comment type="caution">
    <text evidence="11">The sequence shown here is derived from an EMBL/GenBank/DDBJ whole genome shotgun (WGS) entry which is preliminary data.</text>
</comment>
<evidence type="ECO:0000313" key="12">
    <source>
        <dbReference type="Proteomes" id="UP001230188"/>
    </source>
</evidence>
<dbReference type="GO" id="GO:0046872">
    <property type="term" value="F:metal ion binding"/>
    <property type="evidence" value="ECO:0007669"/>
    <property type="project" value="UniProtKB-KW"/>
</dbReference>
<keyword evidence="9" id="KW-0732">Signal</keyword>
<keyword evidence="4" id="KW-0479">Metal-binding</keyword>
<dbReference type="PRINTS" id="PR00460">
    <property type="entry name" value="BPEROXIDASE"/>
</dbReference>
<dbReference type="Gene3D" id="1.10.520.10">
    <property type="match status" value="2"/>
</dbReference>
<accession>A0AAD7XIS8</accession>
<evidence type="ECO:0000256" key="6">
    <source>
        <dbReference type="ARBA" id="ARBA00023004"/>
    </source>
</evidence>
<dbReference type="PANTHER" id="PTHR30555:SF0">
    <property type="entry name" value="CATALASE-PEROXIDASE"/>
    <property type="match status" value="1"/>
</dbReference>
<protein>
    <recommendedName>
        <fullName evidence="10">Plant heme peroxidase family profile domain-containing protein</fullName>
    </recommendedName>
</protein>
<keyword evidence="12" id="KW-1185">Reference proteome</keyword>
<sequence>MLQALLLIAGSGPALAQCPFAGNSDEIPAGHEVVAVRPVAIEGYQEAVEALDIEAVKADILDVLTTSVASWPADYGTYAPFMIRLAWHCAGSYRQDDGVGGCDGGRIRLDEERSWGDNANLDKARMLLRPIKLKYGLGLSWGDLIILAGNVAIESMGGPLLGTCLGRVDESSNYWAVELGPNEEQRAVAPCDMGDTFCTAPFGATETSIIYVNPGGPGGNGTDFLGSAAHIRSSFGRMSMNDTETVALIGGGHAFGKGHGACPDGAGPSPAEDPTNPWPGLCGDGISVEDRFTSGWEGTWTETPVNWTNLYFQYLSTFDFTLNPFVNPAGNTVWRVPGNAIVAPTANLSATEPVMMYTSDVSLQIDSAYREIVDLFAADLEYLEEQFASAWYKLTTRDMGPVTRCVGSDTPPAQDFQFPLPDPPATLPDYDAVAQMISETVNLAGADGSALARYSVRLAWRCASTFRITDYRGGCNGARILLSPEADWPINAGLADVAALLDPIKAAYDDLSWSDLIVLAGTLALEMHGSNALPFCGGRTDASDGAGSDLLEPRLTFGVNDTETEIKYAIKLSGLTEGEYIALLGLNAIGQMHPTLTTYNGTASAMLSSDYFTSALSTSWISDGTQYVSPEGDLYALSTTAFLRFDEVLGHYAEIYADDEAEFKRSLATAWTKLMSIERSL</sequence>
<proteinExistence type="predicted"/>
<dbReference type="SUPFAM" id="SSF48113">
    <property type="entry name" value="Heme-dependent peroxidases"/>
    <property type="match status" value="2"/>
</dbReference>
<name>A0AAD7XIS8_9STRA</name>
<feature type="domain" description="Plant heme peroxidase family profile" evidence="10">
    <location>
        <begin position="67"/>
        <end position="379"/>
    </location>
</feature>
<dbReference type="InterPro" id="IPR010255">
    <property type="entry name" value="Haem_peroxidase_sf"/>
</dbReference>
<dbReference type="PROSITE" id="PS00435">
    <property type="entry name" value="PEROXIDASE_1"/>
    <property type="match status" value="1"/>
</dbReference>
<feature type="chain" id="PRO_5042180235" description="Plant heme peroxidase family profile domain-containing protein" evidence="9">
    <location>
        <begin position="17"/>
        <end position="681"/>
    </location>
</feature>
<dbReference type="InterPro" id="IPR019794">
    <property type="entry name" value="Peroxidases_AS"/>
</dbReference>
<comment type="catalytic activity">
    <reaction evidence="8">
        <text>2 H2O2 = O2 + 2 H2O</text>
        <dbReference type="Rhea" id="RHEA:20309"/>
        <dbReference type="ChEBI" id="CHEBI:15377"/>
        <dbReference type="ChEBI" id="CHEBI:15379"/>
        <dbReference type="ChEBI" id="CHEBI:16240"/>
        <dbReference type="EC" id="1.11.1.21"/>
    </reaction>
</comment>
<dbReference type="GO" id="GO:0004096">
    <property type="term" value="F:catalase activity"/>
    <property type="evidence" value="ECO:0007669"/>
    <property type="project" value="InterPro"/>
</dbReference>
<comment type="cofactor">
    <cofactor evidence="1">
        <name>heme b</name>
        <dbReference type="ChEBI" id="CHEBI:60344"/>
    </cofactor>
</comment>
<dbReference type="InterPro" id="IPR019793">
    <property type="entry name" value="Peroxidases_heam-ligand_BS"/>
</dbReference>
<organism evidence="11 12">
    <name type="scientific">Chrysophaeum taylorii</name>
    <dbReference type="NCBI Taxonomy" id="2483200"/>
    <lineage>
        <taxon>Eukaryota</taxon>
        <taxon>Sar</taxon>
        <taxon>Stramenopiles</taxon>
        <taxon>Ochrophyta</taxon>
        <taxon>Pelagophyceae</taxon>
        <taxon>Pelagomonadales</taxon>
        <taxon>Pelagomonadaceae</taxon>
        <taxon>Chrysophaeum</taxon>
    </lineage>
</organism>
<dbReference type="GO" id="GO:0020037">
    <property type="term" value="F:heme binding"/>
    <property type="evidence" value="ECO:0007669"/>
    <property type="project" value="InterPro"/>
</dbReference>
<dbReference type="Gene3D" id="1.10.420.10">
    <property type="entry name" value="Peroxidase, domain 2"/>
    <property type="match status" value="2"/>
</dbReference>
<dbReference type="AlphaFoldDB" id="A0AAD7XIS8"/>